<feature type="transmembrane region" description="Helical" evidence="5">
    <location>
        <begin position="50"/>
        <end position="70"/>
    </location>
</feature>
<organism evidence="7 8">
    <name type="scientific">Paenibacillus borealis</name>
    <dbReference type="NCBI Taxonomy" id="160799"/>
    <lineage>
        <taxon>Bacteria</taxon>
        <taxon>Bacillati</taxon>
        <taxon>Bacillota</taxon>
        <taxon>Bacilli</taxon>
        <taxon>Bacillales</taxon>
        <taxon>Paenibacillaceae</taxon>
        <taxon>Paenibacillus</taxon>
    </lineage>
</organism>
<feature type="transmembrane region" description="Helical" evidence="5">
    <location>
        <begin position="134"/>
        <end position="152"/>
    </location>
</feature>
<dbReference type="Proteomes" id="UP000029518">
    <property type="component" value="Chromosome"/>
</dbReference>
<accession>A0A089L8Q3</accession>
<feature type="transmembrane region" description="Helical" evidence="5">
    <location>
        <begin position="398"/>
        <end position="425"/>
    </location>
</feature>
<evidence type="ECO:0000256" key="3">
    <source>
        <dbReference type="ARBA" id="ARBA00022989"/>
    </source>
</evidence>
<feature type="transmembrane region" description="Helical" evidence="5">
    <location>
        <begin position="269"/>
        <end position="299"/>
    </location>
</feature>
<feature type="transmembrane region" description="Helical" evidence="5">
    <location>
        <begin position="21"/>
        <end position="44"/>
    </location>
</feature>
<evidence type="ECO:0000313" key="8">
    <source>
        <dbReference type="Proteomes" id="UP000029518"/>
    </source>
</evidence>
<feature type="domain" description="O-antigen ligase-related" evidence="6">
    <location>
        <begin position="271"/>
        <end position="414"/>
    </location>
</feature>
<gene>
    <name evidence="7" type="ORF">PBOR_05510</name>
</gene>
<dbReference type="AlphaFoldDB" id="A0A089L8Q3"/>
<feature type="transmembrane region" description="Helical" evidence="5">
    <location>
        <begin position="158"/>
        <end position="176"/>
    </location>
</feature>
<proteinExistence type="predicted"/>
<comment type="subcellular location">
    <subcellularLocation>
        <location evidence="1">Membrane</location>
        <topology evidence="1">Multi-pass membrane protein</topology>
    </subcellularLocation>
</comment>
<evidence type="ECO:0000256" key="1">
    <source>
        <dbReference type="ARBA" id="ARBA00004141"/>
    </source>
</evidence>
<dbReference type="GO" id="GO:0016020">
    <property type="term" value="C:membrane"/>
    <property type="evidence" value="ECO:0007669"/>
    <property type="project" value="UniProtKB-SubCell"/>
</dbReference>
<dbReference type="PANTHER" id="PTHR37422">
    <property type="entry name" value="TEICHURONIC ACID BIOSYNTHESIS PROTEIN TUAE"/>
    <property type="match status" value="1"/>
</dbReference>
<evidence type="ECO:0000256" key="4">
    <source>
        <dbReference type="ARBA" id="ARBA00023136"/>
    </source>
</evidence>
<name>A0A089L8Q3_PAEBO</name>
<dbReference type="OrthoDB" id="7295126at2"/>
<dbReference type="EMBL" id="CP009285">
    <property type="protein sequence ID" value="AIQ56450.1"/>
    <property type="molecule type" value="Genomic_DNA"/>
</dbReference>
<sequence length="499" mass="53984">MKMLSRDENSLSLPSRSAVKSAAVMTMICGAAVILPLLIGFASAKLSSSNSLQGVILAGILFPAFLLALLNTRLLIPYTLLIWAVAPELRRIADWYEGVYHSVSLLSLAPLLTGATLAIPVLKEIHKIRKSSTRILLLFSIALAYGAMIGLAKNGIGSVYDLANYIVPLLLIPFFAVTQYKPKDIDRLLYAFANIAVLVAAYGIVQYLTVPPWDAFWMRNADMMSIGTPYPLEIRVFSTLNSPGPAATFLVFALVPMILEKRWQGTLRWIGVLLVVVCLLTTLVRSAWLVLLVMLLVYIASSPSKGKWKTLLQLVFVAAALFTIVPKLPGAEGLVARMETLTSVQEDHSYNERLSLWTNMLPMVAGNPVGQGIGSVGQGTKIGNGGELGEYGNMDNGVIALLLTFGVLGALFFFGALGAVIKEIAVRVTSKDHLQPYARLSLAAWMGAVVSLVSDNGFPGLKGYLIWMLIGLGLSAKEITQSRKKGIPHAAVEREITSR</sequence>
<dbReference type="Pfam" id="PF04932">
    <property type="entry name" value="Wzy_C"/>
    <property type="match status" value="1"/>
</dbReference>
<evidence type="ECO:0000256" key="5">
    <source>
        <dbReference type="SAM" id="Phobius"/>
    </source>
</evidence>
<evidence type="ECO:0000259" key="6">
    <source>
        <dbReference type="Pfam" id="PF04932"/>
    </source>
</evidence>
<dbReference type="RefSeq" id="WP_042210783.1">
    <property type="nucleotide sequence ID" value="NZ_CP009285.1"/>
</dbReference>
<dbReference type="InterPro" id="IPR007016">
    <property type="entry name" value="O-antigen_ligase-rel_domated"/>
</dbReference>
<keyword evidence="2 5" id="KW-0812">Transmembrane</keyword>
<feature type="transmembrane region" description="Helical" evidence="5">
    <location>
        <begin position="99"/>
        <end position="122"/>
    </location>
</feature>
<evidence type="ECO:0000313" key="7">
    <source>
        <dbReference type="EMBL" id="AIQ56450.1"/>
    </source>
</evidence>
<keyword evidence="8" id="KW-1185">Reference proteome</keyword>
<keyword evidence="3 5" id="KW-1133">Transmembrane helix</keyword>
<keyword evidence="4 5" id="KW-0472">Membrane</keyword>
<dbReference type="KEGG" id="pbd:PBOR_05510"/>
<protein>
    <recommendedName>
        <fullName evidence="6">O-antigen ligase-related domain-containing protein</fullName>
    </recommendedName>
</protein>
<feature type="transmembrane region" description="Helical" evidence="5">
    <location>
        <begin position="188"/>
        <end position="208"/>
    </location>
</feature>
<dbReference type="HOGENOM" id="CLU_045094_0_0_9"/>
<evidence type="ECO:0000256" key="2">
    <source>
        <dbReference type="ARBA" id="ARBA00022692"/>
    </source>
</evidence>
<reference evidence="7" key="1">
    <citation type="submission" date="2014-08" db="EMBL/GenBank/DDBJ databases">
        <title>Comparative genomics of the Paenibacillus odorifer group.</title>
        <authorList>
            <person name="den Bakker H.C."/>
            <person name="Tsai Y.-C.Y.-C."/>
            <person name="Martin N."/>
            <person name="Korlach J."/>
            <person name="Wiedmann M."/>
        </authorList>
    </citation>
    <scope>NUCLEOTIDE SEQUENCE [LARGE SCALE GENOMIC DNA]</scope>
    <source>
        <strain evidence="7">DSM 13188</strain>
    </source>
</reference>
<dbReference type="InterPro" id="IPR051533">
    <property type="entry name" value="WaaL-like"/>
</dbReference>
<dbReference type="PANTHER" id="PTHR37422:SF13">
    <property type="entry name" value="LIPOPOLYSACCHARIDE BIOSYNTHESIS PROTEIN PA4999-RELATED"/>
    <property type="match status" value="1"/>
</dbReference>